<proteinExistence type="predicted"/>
<sequence length="226" mass="25792">MRFFALRIIMSFVIVMTADLYLGKVDKSTFPQQTLMEMLVNGFTAKNRLIDEMNDYKDIENWAGVKFNDIQEVIVVEWRDFQRLHFPDGGTLEIRWLPPTVEIFALTGSNMEGTLETSLLPQVMYKLYIQRNKLSGTVDLSRMPPKMSFFVVHTNAFSGSLRMTNLPDSLESLLLFRNRFSGPLVVANLPEKFVAIVGETSIGDIVDEKGELLKDPRVTRDLLAYA</sequence>
<protein>
    <recommendedName>
        <fullName evidence="2">Leucine-rich repeat protein</fullName>
    </recommendedName>
</protein>
<name>A0A7S4N577_9EUKA</name>
<accession>A0A7S4N577</accession>
<reference evidence="1" key="1">
    <citation type="submission" date="2021-01" db="EMBL/GenBank/DDBJ databases">
        <authorList>
            <person name="Corre E."/>
            <person name="Pelletier E."/>
            <person name="Niang G."/>
            <person name="Scheremetjew M."/>
            <person name="Finn R."/>
            <person name="Kale V."/>
            <person name="Holt S."/>
            <person name="Cochrane G."/>
            <person name="Meng A."/>
            <person name="Brown T."/>
            <person name="Cohen L."/>
        </authorList>
    </citation>
    <scope>NUCLEOTIDE SEQUENCE</scope>
    <source>
        <strain evidence="1">SoJaBio B1-5/56/2</strain>
    </source>
</reference>
<dbReference type="AlphaFoldDB" id="A0A7S4N577"/>
<dbReference type="InterPro" id="IPR032675">
    <property type="entry name" value="LRR_dom_sf"/>
</dbReference>
<dbReference type="Gene3D" id="3.80.10.10">
    <property type="entry name" value="Ribonuclease Inhibitor"/>
    <property type="match status" value="1"/>
</dbReference>
<evidence type="ECO:0008006" key="2">
    <source>
        <dbReference type="Google" id="ProtNLM"/>
    </source>
</evidence>
<gene>
    <name evidence="1" type="ORF">NAES01612_LOCUS678</name>
</gene>
<evidence type="ECO:0000313" key="1">
    <source>
        <dbReference type="EMBL" id="CAE2265499.1"/>
    </source>
</evidence>
<organism evidence="1">
    <name type="scientific">Paramoeba aestuarina</name>
    <dbReference type="NCBI Taxonomy" id="180227"/>
    <lineage>
        <taxon>Eukaryota</taxon>
        <taxon>Amoebozoa</taxon>
        <taxon>Discosea</taxon>
        <taxon>Flabellinia</taxon>
        <taxon>Dactylopodida</taxon>
        <taxon>Paramoebidae</taxon>
        <taxon>Paramoeba</taxon>
    </lineage>
</organism>
<dbReference type="EMBL" id="HBKR01001091">
    <property type="protein sequence ID" value="CAE2265499.1"/>
    <property type="molecule type" value="Transcribed_RNA"/>
</dbReference>